<evidence type="ECO:0000259" key="4">
    <source>
        <dbReference type="PROSITE" id="PS51050"/>
    </source>
</evidence>
<gene>
    <name evidence="6" type="primary">LOC102810198</name>
</gene>
<dbReference type="RefSeq" id="XP_006814641.1">
    <property type="nucleotide sequence ID" value="XM_006814578.1"/>
</dbReference>
<dbReference type="PANTHER" id="PTHR23336">
    <property type="entry name" value="ZINC FINGER CW-TYPE COILED-COIL DOMAIN PROTEIN 3"/>
    <property type="match status" value="1"/>
</dbReference>
<accession>A0ABM0M3Q0</accession>
<evidence type="ECO:0000256" key="2">
    <source>
        <dbReference type="ARBA" id="ARBA00022771"/>
    </source>
</evidence>
<keyword evidence="2" id="KW-0863">Zinc-finger</keyword>
<proteinExistence type="predicted"/>
<evidence type="ECO:0000313" key="5">
    <source>
        <dbReference type="Proteomes" id="UP000694865"/>
    </source>
</evidence>
<dbReference type="Pfam" id="PF17942">
    <property type="entry name" value="Morc6_S5"/>
    <property type="match status" value="1"/>
</dbReference>
<protein>
    <submittedName>
        <fullName evidence="6">MORC family CW-type zinc finger protein 3-like</fullName>
    </submittedName>
</protein>
<dbReference type="Gene3D" id="3.30.40.100">
    <property type="match status" value="1"/>
</dbReference>
<dbReference type="InterPro" id="IPR041006">
    <property type="entry name" value="Morc_S5"/>
</dbReference>
<reference evidence="6" key="1">
    <citation type="submission" date="2025-08" db="UniProtKB">
        <authorList>
            <consortium name="RefSeq"/>
        </authorList>
    </citation>
    <scope>IDENTIFICATION</scope>
    <source>
        <tissue evidence="6">Testes</tissue>
    </source>
</reference>
<name>A0ABM0M3Q0_SACKO</name>
<keyword evidence="5" id="KW-1185">Reference proteome</keyword>
<dbReference type="PROSITE" id="PS51050">
    <property type="entry name" value="ZF_CW"/>
    <property type="match status" value="1"/>
</dbReference>
<dbReference type="GeneID" id="102810198"/>
<feature type="domain" description="CW-type" evidence="4">
    <location>
        <begin position="90"/>
        <end position="129"/>
    </location>
</feature>
<sequence length="150" mass="17565">MMYHSNRLIKAYERVGYQTKPNDLGVGVVGVIECNWLQPTHNKQDFDYTKQYRACISALGSKLNDYWNEKKQGATRSYQSAPANAQIPLDRPDQSWVQCDRCLKWRKLPDTVHADSLLEKWFCEMNTDPVYRYLVVKLLLGYQFEKLVIP</sequence>
<organism evidence="5 6">
    <name type="scientific">Saccoglossus kowalevskii</name>
    <name type="common">Acorn worm</name>
    <dbReference type="NCBI Taxonomy" id="10224"/>
    <lineage>
        <taxon>Eukaryota</taxon>
        <taxon>Metazoa</taxon>
        <taxon>Hemichordata</taxon>
        <taxon>Enteropneusta</taxon>
        <taxon>Harrimaniidae</taxon>
        <taxon>Saccoglossus</taxon>
    </lineage>
</organism>
<evidence type="ECO:0000256" key="1">
    <source>
        <dbReference type="ARBA" id="ARBA00022723"/>
    </source>
</evidence>
<dbReference type="PANTHER" id="PTHR23336:SF76">
    <property type="entry name" value="MORC S5 DOMAIN-CONTAINING PROTEIN"/>
    <property type="match status" value="1"/>
</dbReference>
<dbReference type="InterPro" id="IPR045261">
    <property type="entry name" value="MORC_ATPase"/>
</dbReference>
<dbReference type="Pfam" id="PF07496">
    <property type="entry name" value="zf-CW"/>
    <property type="match status" value="1"/>
</dbReference>
<keyword evidence="3" id="KW-0862">Zinc</keyword>
<dbReference type="InterPro" id="IPR011124">
    <property type="entry name" value="Znf_CW"/>
</dbReference>
<evidence type="ECO:0000256" key="3">
    <source>
        <dbReference type="ARBA" id="ARBA00022833"/>
    </source>
</evidence>
<keyword evidence="1" id="KW-0479">Metal-binding</keyword>
<dbReference type="Proteomes" id="UP000694865">
    <property type="component" value="Unplaced"/>
</dbReference>
<evidence type="ECO:0000313" key="6">
    <source>
        <dbReference type="RefSeq" id="XP_006814641.1"/>
    </source>
</evidence>